<protein>
    <submittedName>
        <fullName evidence="2">Predicted protein</fullName>
    </submittedName>
</protein>
<proteinExistence type="evidence at transcript level"/>
<feature type="region of interest" description="Disordered" evidence="1">
    <location>
        <begin position="1"/>
        <end position="41"/>
    </location>
</feature>
<evidence type="ECO:0000256" key="1">
    <source>
        <dbReference type="SAM" id="MobiDB-lite"/>
    </source>
</evidence>
<reference evidence="2" key="1">
    <citation type="journal article" date="2011" name="Plant Physiol.">
        <title>Comprehensive sequence analysis of 24,783 barley full-length cDNAs derived from 12 clone libraries.</title>
        <authorList>
            <person name="Matsumoto T."/>
            <person name="Tanaka T."/>
            <person name="Sakai H."/>
            <person name="Amano N."/>
            <person name="Kanamori H."/>
            <person name="Kurita K."/>
            <person name="Kikuta A."/>
            <person name="Kamiya K."/>
            <person name="Yamamoto M."/>
            <person name="Ikawa H."/>
            <person name="Fujii N."/>
            <person name="Hori K."/>
            <person name="Itoh T."/>
            <person name="Sato K."/>
        </authorList>
    </citation>
    <scope>NUCLEOTIDE SEQUENCE</scope>
    <source>
        <tissue evidence="2">Shoot and root</tissue>
    </source>
</reference>
<name>F2DWB2_HORVV</name>
<accession>F2DWB2</accession>
<evidence type="ECO:0000313" key="2">
    <source>
        <dbReference type="EMBL" id="BAJ99383.1"/>
    </source>
</evidence>
<dbReference type="EMBL" id="AK368180">
    <property type="protein sequence ID" value="BAJ99383.1"/>
    <property type="molecule type" value="mRNA"/>
</dbReference>
<dbReference type="AlphaFoldDB" id="F2DWB2"/>
<sequence length="41" mass="4618">MSFGATARQFCQPNELKEHSHQRQKRTAAEVPRLPVVGQLA</sequence>
<organism evidence="2">
    <name type="scientific">Hordeum vulgare subsp. vulgare</name>
    <name type="common">Domesticated barley</name>
    <dbReference type="NCBI Taxonomy" id="112509"/>
    <lineage>
        <taxon>Eukaryota</taxon>
        <taxon>Viridiplantae</taxon>
        <taxon>Streptophyta</taxon>
        <taxon>Embryophyta</taxon>
        <taxon>Tracheophyta</taxon>
        <taxon>Spermatophyta</taxon>
        <taxon>Magnoliopsida</taxon>
        <taxon>Liliopsida</taxon>
        <taxon>Poales</taxon>
        <taxon>Poaceae</taxon>
        <taxon>BOP clade</taxon>
        <taxon>Pooideae</taxon>
        <taxon>Triticodae</taxon>
        <taxon>Triticeae</taxon>
        <taxon>Hordeinae</taxon>
        <taxon>Hordeum</taxon>
    </lineage>
</organism>